<protein>
    <recommendedName>
        <fullName evidence="12">Outer membrane lipoprotein Blc</fullName>
    </recommendedName>
</protein>
<proteinExistence type="inferred from homology"/>
<dbReference type="PANTHER" id="PTHR10612:SF34">
    <property type="entry name" value="APOLIPOPROTEIN D"/>
    <property type="match status" value="1"/>
</dbReference>
<dbReference type="SUPFAM" id="SSF50814">
    <property type="entry name" value="Lipocalins"/>
    <property type="match status" value="1"/>
</dbReference>
<keyword evidence="8 14" id="KW-0564">Palmitate</keyword>
<comment type="subunit">
    <text evidence="4">Homodimer.</text>
</comment>
<keyword evidence="9" id="KW-0998">Cell outer membrane</keyword>
<accession>A0A7W8DFX0</accession>
<dbReference type="GO" id="GO:0009279">
    <property type="term" value="C:cell outer membrane"/>
    <property type="evidence" value="ECO:0007669"/>
    <property type="project" value="UniProtKB-SubCell"/>
</dbReference>
<dbReference type="AlphaFoldDB" id="A0A7W8DFX0"/>
<dbReference type="EMBL" id="JACHID010000001">
    <property type="protein sequence ID" value="MBB5020789.1"/>
    <property type="molecule type" value="Genomic_DNA"/>
</dbReference>
<dbReference type="InterPro" id="IPR022271">
    <property type="entry name" value="Lipocalin_ApoD"/>
</dbReference>
<reference evidence="16 17" key="1">
    <citation type="submission" date="2020-08" db="EMBL/GenBank/DDBJ databases">
        <title>Genomic Encyclopedia of Type Strains, Phase IV (KMG-IV): sequencing the most valuable type-strain genomes for metagenomic binning, comparative biology and taxonomic classification.</title>
        <authorList>
            <person name="Goeker M."/>
        </authorList>
    </citation>
    <scope>NUCLEOTIDE SEQUENCE [LARGE SCALE GENOMIC DNA]</scope>
    <source>
        <strain evidence="16 17">DSM 22071</strain>
    </source>
</reference>
<dbReference type="InterPro" id="IPR002446">
    <property type="entry name" value="Lipocalin_bac"/>
</dbReference>
<dbReference type="RefSeq" id="WP_183728244.1">
    <property type="nucleotide sequence ID" value="NZ_JACHID010000001.1"/>
</dbReference>
<comment type="function">
    <text evidence="11">Involved in the storage or transport of lipids necessary for membrane maintenance under stressful conditions. Displays a binding preference for lysophospholipids.</text>
</comment>
<dbReference type="InterPro" id="IPR000566">
    <property type="entry name" value="Lipocln_cytosolic_FA-bd_dom"/>
</dbReference>
<name>A0A7W8DFX0_9BACT</name>
<evidence type="ECO:0000256" key="5">
    <source>
        <dbReference type="ARBA" id="ARBA00022729"/>
    </source>
</evidence>
<dbReference type="Gene3D" id="2.40.128.20">
    <property type="match status" value="1"/>
</dbReference>
<keyword evidence="6" id="KW-0446">Lipid-binding</keyword>
<dbReference type="PIRSF" id="PIRSF036893">
    <property type="entry name" value="Lipocalin_ApoD"/>
    <property type="match status" value="1"/>
</dbReference>
<dbReference type="InterPro" id="IPR047202">
    <property type="entry name" value="Lipocalin_Blc-like_dom"/>
</dbReference>
<comment type="caution">
    <text evidence="16">The sequence shown here is derived from an EMBL/GenBank/DDBJ whole genome shotgun (WGS) entry which is preliminary data.</text>
</comment>
<dbReference type="PROSITE" id="PS51257">
    <property type="entry name" value="PROKAR_LIPOPROTEIN"/>
    <property type="match status" value="1"/>
</dbReference>
<evidence type="ECO:0000256" key="3">
    <source>
        <dbReference type="ARBA" id="ARBA00006889"/>
    </source>
</evidence>
<dbReference type="GO" id="GO:0008289">
    <property type="term" value="F:lipid binding"/>
    <property type="evidence" value="ECO:0007669"/>
    <property type="project" value="UniProtKB-KW"/>
</dbReference>
<keyword evidence="5" id="KW-0732">Signal</keyword>
<feature type="domain" description="Lipocalin/cytosolic fatty-acid binding" evidence="15">
    <location>
        <begin position="36"/>
        <end position="174"/>
    </location>
</feature>
<keyword evidence="10 14" id="KW-0449">Lipoprotein</keyword>
<feature type="lipid moiety-binding region" description="S-diacylglycerol cysteine" evidence="14">
    <location>
        <position position="22"/>
    </location>
</feature>
<evidence type="ECO:0000256" key="8">
    <source>
        <dbReference type="ARBA" id="ARBA00023139"/>
    </source>
</evidence>
<feature type="lipid moiety-binding region" description="N-palmitoyl cysteine" evidence="14">
    <location>
        <position position="22"/>
    </location>
</feature>
<evidence type="ECO:0000256" key="13">
    <source>
        <dbReference type="PIRNR" id="PIRNR036893"/>
    </source>
</evidence>
<evidence type="ECO:0000256" key="1">
    <source>
        <dbReference type="ARBA" id="ARBA00004442"/>
    </source>
</evidence>
<dbReference type="FunFam" id="2.40.128.20:FF:000002">
    <property type="entry name" value="Outer membrane lipoprotein Blc"/>
    <property type="match status" value="1"/>
</dbReference>
<dbReference type="GO" id="GO:0006950">
    <property type="term" value="P:response to stress"/>
    <property type="evidence" value="ECO:0007669"/>
    <property type="project" value="UniProtKB-ARBA"/>
</dbReference>
<comment type="similarity">
    <text evidence="3 13">Belongs to the calycin superfamily. Lipocalin family.</text>
</comment>
<sequence length="183" mass="21330">MKDLALRWISFPFIAMLSLLGCTGVPKGAVVVDDFELESYLGTWYEIARFDHSFERGLDNVRARYELREDGGIDVVNRGYKRDEGRWKEARGKAYFHGKSHVGRLKVSFFGPFYSSYNIIALDEHYQYAMIAGPSHKYFWILAREPQLPKETLQQLQEQAILMGFNMDQLIMVRHDDDLPKQE</sequence>
<evidence type="ECO:0000256" key="9">
    <source>
        <dbReference type="ARBA" id="ARBA00023237"/>
    </source>
</evidence>
<dbReference type="InterPro" id="IPR012674">
    <property type="entry name" value="Calycin"/>
</dbReference>
<evidence type="ECO:0000313" key="17">
    <source>
        <dbReference type="Proteomes" id="UP000528322"/>
    </source>
</evidence>
<organism evidence="16 17">
    <name type="scientific">Desulfurispira natronophila</name>
    <dbReference type="NCBI Taxonomy" id="682562"/>
    <lineage>
        <taxon>Bacteria</taxon>
        <taxon>Pseudomonadati</taxon>
        <taxon>Chrysiogenota</taxon>
        <taxon>Chrysiogenia</taxon>
        <taxon>Chrysiogenales</taxon>
        <taxon>Chrysiogenaceae</taxon>
        <taxon>Desulfurispira</taxon>
    </lineage>
</organism>
<evidence type="ECO:0000256" key="2">
    <source>
        <dbReference type="ARBA" id="ARBA00004635"/>
    </source>
</evidence>
<evidence type="ECO:0000256" key="14">
    <source>
        <dbReference type="PIRSR" id="PIRSR036893-52"/>
    </source>
</evidence>
<evidence type="ECO:0000256" key="11">
    <source>
        <dbReference type="ARBA" id="ARBA00057024"/>
    </source>
</evidence>
<dbReference type="Proteomes" id="UP000528322">
    <property type="component" value="Unassembled WGS sequence"/>
</dbReference>
<evidence type="ECO:0000313" key="16">
    <source>
        <dbReference type="EMBL" id="MBB5020789.1"/>
    </source>
</evidence>
<evidence type="ECO:0000259" key="15">
    <source>
        <dbReference type="Pfam" id="PF08212"/>
    </source>
</evidence>
<evidence type="ECO:0000256" key="6">
    <source>
        <dbReference type="ARBA" id="ARBA00023121"/>
    </source>
</evidence>
<evidence type="ECO:0000256" key="7">
    <source>
        <dbReference type="ARBA" id="ARBA00023136"/>
    </source>
</evidence>
<keyword evidence="17" id="KW-1185">Reference proteome</keyword>
<comment type="subcellular location">
    <subcellularLocation>
        <location evidence="1">Cell outer membrane</location>
    </subcellularLocation>
    <subcellularLocation>
        <location evidence="2">Membrane</location>
        <topology evidence="2">Lipid-anchor</topology>
    </subcellularLocation>
</comment>
<dbReference type="CDD" id="cd19438">
    <property type="entry name" value="lipocalin_Blc-like"/>
    <property type="match status" value="1"/>
</dbReference>
<gene>
    <name evidence="16" type="ORF">HNR37_000092</name>
</gene>
<evidence type="ECO:0000256" key="4">
    <source>
        <dbReference type="ARBA" id="ARBA00011738"/>
    </source>
</evidence>
<dbReference type="Pfam" id="PF08212">
    <property type="entry name" value="Lipocalin_2"/>
    <property type="match status" value="1"/>
</dbReference>
<evidence type="ECO:0000256" key="12">
    <source>
        <dbReference type="ARBA" id="ARBA00071217"/>
    </source>
</evidence>
<evidence type="ECO:0000256" key="10">
    <source>
        <dbReference type="ARBA" id="ARBA00023288"/>
    </source>
</evidence>
<keyword evidence="7" id="KW-0472">Membrane</keyword>
<dbReference type="PANTHER" id="PTHR10612">
    <property type="entry name" value="APOLIPOPROTEIN D"/>
    <property type="match status" value="1"/>
</dbReference>
<dbReference type="PRINTS" id="PR01171">
    <property type="entry name" value="BCTLIPOCALIN"/>
</dbReference>